<dbReference type="Pfam" id="PF00931">
    <property type="entry name" value="NB-ARC"/>
    <property type="match status" value="1"/>
</dbReference>
<dbReference type="InterPro" id="IPR002182">
    <property type="entry name" value="NB-ARC"/>
</dbReference>
<evidence type="ECO:0000313" key="6">
    <source>
        <dbReference type="Proteomes" id="UP001177003"/>
    </source>
</evidence>
<evidence type="ECO:0000259" key="3">
    <source>
        <dbReference type="Pfam" id="PF00931"/>
    </source>
</evidence>
<dbReference type="EMBL" id="OX465084">
    <property type="protein sequence ID" value="CAI9298947.1"/>
    <property type="molecule type" value="Genomic_DNA"/>
</dbReference>
<evidence type="ECO:0000256" key="1">
    <source>
        <dbReference type="ARBA" id="ARBA00022614"/>
    </source>
</evidence>
<dbReference type="PANTHER" id="PTHR11017:SF305">
    <property type="entry name" value="TMV RESISTANCE PROTEIN N-LIKE"/>
    <property type="match status" value="1"/>
</dbReference>
<accession>A0AA36EKC9</accession>
<evidence type="ECO:0008006" key="7">
    <source>
        <dbReference type="Google" id="ProtNLM"/>
    </source>
</evidence>
<dbReference type="SUPFAM" id="SSF52058">
    <property type="entry name" value="L domain-like"/>
    <property type="match status" value="1"/>
</dbReference>
<reference evidence="5" key="1">
    <citation type="submission" date="2023-04" db="EMBL/GenBank/DDBJ databases">
        <authorList>
            <person name="Vijverberg K."/>
            <person name="Xiong W."/>
            <person name="Schranz E."/>
        </authorList>
    </citation>
    <scope>NUCLEOTIDE SEQUENCE</scope>
</reference>
<dbReference type="InterPro" id="IPR058192">
    <property type="entry name" value="WHD_ROQ1-like"/>
</dbReference>
<sequence length="955" mass="108092">MYQSGLGVFGCGLGGVGGGAGLSFGRLEDEDESTKLIETCYKEEEEATQYEAEFIIDIVNVIRKKLDYKALYIEDKLVGIRDNVAAIECWLQDPSPNAVILLIDWMGGIGKTTIAKCIYNSNIFKYDVSCFLANINDTSNQPGGLLRLQSQLLSTILKTKREETIWNVHEGTIKITNAICNKAVLLVLDDVTTLQQLVALLGPQSFYPGSKVIITTRHKWLLTAFKVHPKVQSVQTLSTHDSIELFSLYAFNRDQPIEPYTVQSKLFVHHCMGHPLALKVLGSSLHGNTKDVWEDTMRKLQVVPNPEIQKVLQISFETLSDDKDKDLFLHVACFFEGEEKEYIVKLLAQCDLYPVVGIKNLMDRCLLNVEHGRVTMHQLIKEMGREVVRQESPKDPGKRSRLWQDEDCFNVLRDNSGTKKVEGLMLDMLNMKDAKSTSAITINNLGKRSFEEYLGKTRYGNDAILKSRALEKMKNLMLLQLNYVTFSGTCKKLPKKLRLLRWHGCSLEAIPGDTSLEKLVILDMSDSNLKRVWDGFKFIGSLQILNLSYSSELIETPDFVGLPGLERLILTGCTSLIKIDESIAYLKELVLLDLTNCRNIRDIPCLPRSLESLQMSGCPNIAFPRQVRCLELISSFSLLKNMDLSDCNLLDDSFPNNWSGLVSLVYLNIDGSKVTSLPKCIQTLSKIRTLSVECCSKIQSILGVPESVDTLYIRNNISLKKVQPAPNSRTLVYHDKCENLCDMVGRYKLQSIEKVERKIIRYLGLELNAVQGMELGLEVLHEFGIFSTFVPEEQIPSSFMFNKKGPKFSFKVPWHHNSLRISGFNMCVLLNQLPSFPYMEIELHNETKDLVWNYIKGDRDVPKGVKNIAWLSLWRCGNILEGGDEIVISINNVAVEACCINLIYEDDEQLDGEGSKAHRVLALDQISWSDRMHKDISDYAYSGMRHSFKSDNWSY</sequence>
<dbReference type="PRINTS" id="PR00364">
    <property type="entry name" value="DISEASERSIST"/>
</dbReference>
<feature type="domain" description="Disease resistance protein Roq1-like winged-helix" evidence="4">
    <location>
        <begin position="322"/>
        <end position="392"/>
    </location>
</feature>
<dbReference type="SUPFAM" id="SSF46785">
    <property type="entry name" value="Winged helix' DNA-binding domain"/>
    <property type="match status" value="1"/>
</dbReference>
<dbReference type="SUPFAM" id="SSF52540">
    <property type="entry name" value="P-loop containing nucleoside triphosphate hydrolases"/>
    <property type="match status" value="1"/>
</dbReference>
<keyword evidence="6" id="KW-1185">Reference proteome</keyword>
<gene>
    <name evidence="5" type="ORF">LSALG_LOCUS37682</name>
</gene>
<evidence type="ECO:0000259" key="4">
    <source>
        <dbReference type="Pfam" id="PF23282"/>
    </source>
</evidence>
<organism evidence="5 6">
    <name type="scientific">Lactuca saligna</name>
    <name type="common">Willowleaf lettuce</name>
    <dbReference type="NCBI Taxonomy" id="75948"/>
    <lineage>
        <taxon>Eukaryota</taxon>
        <taxon>Viridiplantae</taxon>
        <taxon>Streptophyta</taxon>
        <taxon>Embryophyta</taxon>
        <taxon>Tracheophyta</taxon>
        <taxon>Spermatophyta</taxon>
        <taxon>Magnoliopsida</taxon>
        <taxon>eudicotyledons</taxon>
        <taxon>Gunneridae</taxon>
        <taxon>Pentapetalae</taxon>
        <taxon>asterids</taxon>
        <taxon>campanulids</taxon>
        <taxon>Asterales</taxon>
        <taxon>Asteraceae</taxon>
        <taxon>Cichorioideae</taxon>
        <taxon>Cichorieae</taxon>
        <taxon>Lactucinae</taxon>
        <taxon>Lactuca</taxon>
    </lineage>
</organism>
<dbReference type="Gene3D" id="3.40.50.300">
    <property type="entry name" value="P-loop containing nucleotide triphosphate hydrolases"/>
    <property type="match status" value="1"/>
</dbReference>
<dbReference type="InterPro" id="IPR036390">
    <property type="entry name" value="WH_DNA-bd_sf"/>
</dbReference>
<protein>
    <recommendedName>
        <fullName evidence="7">NB-ARC domain-containing protein</fullName>
    </recommendedName>
</protein>
<dbReference type="PANTHER" id="PTHR11017">
    <property type="entry name" value="LEUCINE-RICH REPEAT-CONTAINING PROTEIN"/>
    <property type="match status" value="1"/>
</dbReference>
<dbReference type="InterPro" id="IPR027417">
    <property type="entry name" value="P-loop_NTPase"/>
</dbReference>
<name>A0AA36EKC9_LACSI</name>
<dbReference type="InterPro" id="IPR032675">
    <property type="entry name" value="LRR_dom_sf"/>
</dbReference>
<dbReference type="Gene3D" id="3.80.10.10">
    <property type="entry name" value="Ribonuclease Inhibitor"/>
    <property type="match status" value="2"/>
</dbReference>
<keyword evidence="1" id="KW-0433">Leucine-rich repeat</keyword>
<dbReference type="GO" id="GO:0006952">
    <property type="term" value="P:defense response"/>
    <property type="evidence" value="ECO:0007669"/>
    <property type="project" value="InterPro"/>
</dbReference>
<dbReference type="Proteomes" id="UP001177003">
    <property type="component" value="Chromosome 8"/>
</dbReference>
<proteinExistence type="predicted"/>
<dbReference type="Pfam" id="PF23282">
    <property type="entry name" value="WHD_ROQ1"/>
    <property type="match status" value="1"/>
</dbReference>
<evidence type="ECO:0000313" key="5">
    <source>
        <dbReference type="EMBL" id="CAI9298947.1"/>
    </source>
</evidence>
<dbReference type="GO" id="GO:0043531">
    <property type="term" value="F:ADP binding"/>
    <property type="evidence" value="ECO:0007669"/>
    <property type="project" value="InterPro"/>
</dbReference>
<feature type="domain" description="NB-ARC" evidence="3">
    <location>
        <begin position="83"/>
        <end position="254"/>
    </location>
</feature>
<evidence type="ECO:0000256" key="2">
    <source>
        <dbReference type="ARBA" id="ARBA00022737"/>
    </source>
</evidence>
<dbReference type="InterPro" id="IPR042197">
    <property type="entry name" value="Apaf_helical"/>
</dbReference>
<dbReference type="Gene3D" id="1.10.8.430">
    <property type="entry name" value="Helical domain of apoptotic protease-activating factors"/>
    <property type="match status" value="1"/>
</dbReference>
<dbReference type="InterPro" id="IPR044974">
    <property type="entry name" value="Disease_R_plants"/>
</dbReference>
<dbReference type="AlphaFoldDB" id="A0AA36EKC9"/>
<keyword evidence="2" id="KW-0677">Repeat</keyword>